<evidence type="ECO:0008006" key="4">
    <source>
        <dbReference type="Google" id="ProtNLM"/>
    </source>
</evidence>
<keyword evidence="3" id="KW-1185">Reference proteome</keyword>
<reference evidence="2 3" key="1">
    <citation type="submission" date="2019-04" db="EMBL/GenBank/DDBJ databases">
        <title>Natronomonas sp. F20-122 a newhaloarchaeon isolated from a saline saltern of Isla Bacuta, Huelva, Spain.</title>
        <authorList>
            <person name="Duran-Viseras A."/>
            <person name="Sanchez-Porro C."/>
            <person name="Ventosa A."/>
        </authorList>
    </citation>
    <scope>NUCLEOTIDE SEQUENCE [LARGE SCALE GENOMIC DNA]</scope>
    <source>
        <strain evidence="2 3">F20-122</strain>
    </source>
</reference>
<evidence type="ECO:0000256" key="1">
    <source>
        <dbReference type="SAM" id="Phobius"/>
    </source>
</evidence>
<sequence>MSSGRSPTARSAAFVALVLVVSLLATTTLFSGAAVGQVSLGEPELDAYLPANEVAPGTESEFVVRVQNDASVQAGTATGAVTTARAVSVEITDEGPFDVRTGKTPIGTIRDGAVSSAEFRVVVPKHIDPGTYEIEAEIDYSVTNRQTSAGDQRLRRSTEETFEVTVTDDALFAIGNVTTDAQPGTTGEAEIELKNVGSATAYATTATITGGGGVTIDGGNAEAFLGEFDPGAVRTVGVDISVAEAIQAGEKPIEAVFEYENEEGIDREPRTATRSIVPNAAQSFTVSTLDDTLSVGYAGDITGTVRNDGPSEITDGVLVIEPASDSLVIEERRIALPALAAGETIDFEYPTEVSGQASPGPRQVRFTLEYANGGRTTATIGPVSDRVVVNESRGEFSIGGDDVRVTQGSTTELTLSITNERPETLRNVNAKLYADSPLSTSSDEAFVDELEPGETGEIRFDLTAAGGAMPKTHRVELDFQYDTEGDETVLSRTYQHPVEIEERVDDGDDGPSTLVVAVGVVALVALLTGGVLWWRRRD</sequence>
<gene>
    <name evidence="2" type="ORF">DM868_13390</name>
</gene>
<name>A0A4U5JAS9_9EURY</name>
<accession>A0A4U5JAS9</accession>
<dbReference type="Gene3D" id="2.60.40.10">
    <property type="entry name" value="Immunoglobulins"/>
    <property type="match status" value="1"/>
</dbReference>
<evidence type="ECO:0000313" key="2">
    <source>
        <dbReference type="EMBL" id="TKR24918.1"/>
    </source>
</evidence>
<dbReference type="InterPro" id="IPR013783">
    <property type="entry name" value="Ig-like_fold"/>
</dbReference>
<keyword evidence="1" id="KW-0472">Membrane</keyword>
<keyword evidence="1" id="KW-0812">Transmembrane</keyword>
<organism evidence="2 3">
    <name type="scientific">Natronomonas salsuginis</name>
    <dbReference type="NCBI Taxonomy" id="2217661"/>
    <lineage>
        <taxon>Archaea</taxon>
        <taxon>Methanobacteriati</taxon>
        <taxon>Methanobacteriota</taxon>
        <taxon>Stenosarchaea group</taxon>
        <taxon>Halobacteria</taxon>
        <taxon>Halobacteriales</taxon>
        <taxon>Natronomonadaceae</taxon>
        <taxon>Natronomonas</taxon>
    </lineage>
</organism>
<evidence type="ECO:0000313" key="3">
    <source>
        <dbReference type="Proteomes" id="UP000308037"/>
    </source>
</evidence>
<protein>
    <recommendedName>
        <fullName evidence="4">Sialidase</fullName>
    </recommendedName>
</protein>
<dbReference type="RefSeq" id="WP_137277340.1">
    <property type="nucleotide sequence ID" value="NZ_QKNX01000006.1"/>
</dbReference>
<proteinExistence type="predicted"/>
<keyword evidence="1" id="KW-1133">Transmembrane helix</keyword>
<dbReference type="PANTHER" id="PTHR35902">
    <property type="entry name" value="S-LAYER DOMAIN-LIKE PROTEIN-RELATED"/>
    <property type="match status" value="1"/>
</dbReference>
<dbReference type="EMBL" id="QKNX01000006">
    <property type="protein sequence ID" value="TKR24918.1"/>
    <property type="molecule type" value="Genomic_DNA"/>
</dbReference>
<feature type="transmembrane region" description="Helical" evidence="1">
    <location>
        <begin position="514"/>
        <end position="534"/>
    </location>
</feature>
<dbReference type="OrthoDB" id="56770at2157"/>
<comment type="caution">
    <text evidence="2">The sequence shown here is derived from an EMBL/GenBank/DDBJ whole genome shotgun (WGS) entry which is preliminary data.</text>
</comment>
<dbReference type="Proteomes" id="UP000308037">
    <property type="component" value="Unassembled WGS sequence"/>
</dbReference>
<dbReference type="PANTHER" id="PTHR35902:SF3">
    <property type="entry name" value="NPCBM-ASSOCIATED, NEW3 DOMAIN OF ALPHA-GALACTOSIDASE"/>
    <property type="match status" value="1"/>
</dbReference>
<dbReference type="AlphaFoldDB" id="A0A4U5JAS9"/>